<accession>A0A085NFP7</accession>
<sequence length="500" mass="57491">LLNVALTLACVSNEQPSSAKQPCYLSNPLQEALLSATKFLSGNVKVKSNVFSSCQLTFISLVLSISLPLYRNIVMKGDRAKTCRKLSGTVAKKVLYTKAPPEALQKLSLHRLQVYPNRCLTMLKETKLKISTWSRELATLLRSFRVNVQHRDCSYCLHLEMNKPNRIHLRHCLRLFFDQGKTAAEAKRILCHTYGEGTVSASMCKRWYSCFRNGEFDIANQNKSGGSSNCVDRELWALILENTAMTTEELAKALGVNQSVVSRRLDAIGVIEEHGKLMQRQLDQSELNYRANFCLSLCSSEHMESFLCRIVTGCEKWIKFNNSRRGKRLEGKVKRITSTAERTVDEKKVLLCVWWDQEGVLYHELLQPQQAMNTCRYSAQLPKLKEALQKKRTTHGSNLNNRVILMQENIGKQVTDICVQLDWEWTIQPMFSSDICPSDYYLFPSMEQELCGHQFTNVVEIEKWVTDFFSSRPVNFYRYGIHMLPERWDKVIKNHGAYIK</sequence>
<organism evidence="2">
    <name type="scientific">Trichuris suis</name>
    <name type="common">pig whipworm</name>
    <dbReference type="NCBI Taxonomy" id="68888"/>
    <lineage>
        <taxon>Eukaryota</taxon>
        <taxon>Metazoa</taxon>
        <taxon>Ecdysozoa</taxon>
        <taxon>Nematoda</taxon>
        <taxon>Enoplea</taxon>
        <taxon>Dorylaimia</taxon>
        <taxon>Trichinellida</taxon>
        <taxon>Trichuridae</taxon>
        <taxon>Trichuris</taxon>
    </lineage>
</organism>
<dbReference type="PANTHER" id="PTHR46060:SF1">
    <property type="entry name" value="MARINER MOS1 TRANSPOSASE-LIKE PROTEIN"/>
    <property type="match status" value="1"/>
</dbReference>
<dbReference type="InterPro" id="IPR041426">
    <property type="entry name" value="Mos1_HTH"/>
</dbReference>
<gene>
    <name evidence="2" type="ORF">M514_03072</name>
</gene>
<dbReference type="GO" id="GO:0003676">
    <property type="term" value="F:nucleic acid binding"/>
    <property type="evidence" value="ECO:0007669"/>
    <property type="project" value="InterPro"/>
</dbReference>
<dbReference type="Proteomes" id="UP000030758">
    <property type="component" value="Unassembled WGS sequence"/>
</dbReference>
<dbReference type="InterPro" id="IPR001888">
    <property type="entry name" value="Transposase_1"/>
</dbReference>
<dbReference type="Gene3D" id="1.10.10.10">
    <property type="entry name" value="Winged helix-like DNA-binding domain superfamily/Winged helix DNA-binding domain"/>
    <property type="match status" value="1"/>
</dbReference>
<dbReference type="EMBL" id="KL367506">
    <property type="protein sequence ID" value="KFD68293.1"/>
    <property type="molecule type" value="Genomic_DNA"/>
</dbReference>
<dbReference type="Gene3D" id="3.30.420.10">
    <property type="entry name" value="Ribonuclease H-like superfamily/Ribonuclease H"/>
    <property type="match status" value="1"/>
</dbReference>
<protein>
    <recommendedName>
        <fullName evidence="1">Mos1 transposase HTH domain-containing protein</fullName>
    </recommendedName>
</protein>
<dbReference type="InterPro" id="IPR036397">
    <property type="entry name" value="RNaseH_sf"/>
</dbReference>
<dbReference type="PANTHER" id="PTHR46060">
    <property type="entry name" value="MARINER MOS1 TRANSPOSASE-LIKE PROTEIN"/>
    <property type="match status" value="1"/>
</dbReference>
<dbReference type="Pfam" id="PF01359">
    <property type="entry name" value="Transposase_1"/>
    <property type="match status" value="1"/>
</dbReference>
<evidence type="ECO:0000259" key="1">
    <source>
        <dbReference type="Pfam" id="PF17906"/>
    </source>
</evidence>
<name>A0A085NFP7_9BILA</name>
<dbReference type="AlphaFoldDB" id="A0A085NFP7"/>
<feature type="non-terminal residue" evidence="2">
    <location>
        <position position="1"/>
    </location>
</feature>
<evidence type="ECO:0000313" key="2">
    <source>
        <dbReference type="EMBL" id="KFD68293.1"/>
    </source>
</evidence>
<dbReference type="InterPro" id="IPR052709">
    <property type="entry name" value="Transposase-MT_Hybrid"/>
</dbReference>
<proteinExistence type="predicted"/>
<dbReference type="Pfam" id="PF17906">
    <property type="entry name" value="HTH_48"/>
    <property type="match status" value="1"/>
</dbReference>
<dbReference type="InterPro" id="IPR036388">
    <property type="entry name" value="WH-like_DNA-bd_sf"/>
</dbReference>
<feature type="domain" description="Mos1 transposase HTH" evidence="1">
    <location>
        <begin position="166"/>
        <end position="215"/>
    </location>
</feature>
<reference evidence="2" key="1">
    <citation type="journal article" date="2014" name="Nat. Genet.">
        <title>Genome and transcriptome of the porcine whipworm Trichuris suis.</title>
        <authorList>
            <person name="Jex A.R."/>
            <person name="Nejsum P."/>
            <person name="Schwarz E.M."/>
            <person name="Hu L."/>
            <person name="Young N.D."/>
            <person name="Hall R.S."/>
            <person name="Korhonen P.K."/>
            <person name="Liao S."/>
            <person name="Thamsborg S."/>
            <person name="Xia J."/>
            <person name="Xu P."/>
            <person name="Wang S."/>
            <person name="Scheerlinck J.P."/>
            <person name="Hofmann A."/>
            <person name="Sternberg P.W."/>
            <person name="Wang J."/>
            <person name="Gasser R.B."/>
        </authorList>
    </citation>
    <scope>NUCLEOTIDE SEQUENCE [LARGE SCALE GENOMIC DNA]</scope>
    <source>
        <strain evidence="2">DCEP-RM93F</strain>
    </source>
</reference>
<dbReference type="Gene3D" id="1.10.10.1450">
    <property type="match status" value="1"/>
</dbReference>